<dbReference type="PROSITE" id="PS51257">
    <property type="entry name" value="PROKAR_LIPOPROTEIN"/>
    <property type="match status" value="1"/>
</dbReference>
<dbReference type="EMBL" id="BPLR01019882">
    <property type="protein sequence ID" value="GIX72885.1"/>
    <property type="molecule type" value="Genomic_DNA"/>
</dbReference>
<name>A0AAV4MLX3_CAEEX</name>
<keyword evidence="4" id="KW-1185">Reference proteome</keyword>
<evidence type="ECO:0000256" key="1">
    <source>
        <dbReference type="SAM" id="MobiDB-lite"/>
    </source>
</evidence>
<organism evidence="3 4">
    <name type="scientific">Caerostris extrusa</name>
    <name type="common">Bark spider</name>
    <name type="synonym">Caerostris bankana</name>
    <dbReference type="NCBI Taxonomy" id="172846"/>
    <lineage>
        <taxon>Eukaryota</taxon>
        <taxon>Metazoa</taxon>
        <taxon>Ecdysozoa</taxon>
        <taxon>Arthropoda</taxon>
        <taxon>Chelicerata</taxon>
        <taxon>Arachnida</taxon>
        <taxon>Araneae</taxon>
        <taxon>Araneomorphae</taxon>
        <taxon>Entelegynae</taxon>
        <taxon>Araneoidea</taxon>
        <taxon>Araneidae</taxon>
        <taxon>Caerostris</taxon>
    </lineage>
</organism>
<dbReference type="AlphaFoldDB" id="A0AAV4MLX3"/>
<feature type="region of interest" description="Disordered" evidence="1">
    <location>
        <begin position="101"/>
        <end position="123"/>
    </location>
</feature>
<comment type="caution">
    <text evidence="3">The sequence shown here is derived from an EMBL/GenBank/DDBJ whole genome shotgun (WGS) entry which is preliminary data.</text>
</comment>
<protein>
    <submittedName>
        <fullName evidence="3">Uncharacterized protein</fullName>
    </submittedName>
</protein>
<evidence type="ECO:0000256" key="2">
    <source>
        <dbReference type="SAM" id="SignalP"/>
    </source>
</evidence>
<accession>A0AAV4MLX3</accession>
<feature type="signal peptide" evidence="2">
    <location>
        <begin position="1"/>
        <end position="21"/>
    </location>
</feature>
<feature type="chain" id="PRO_5043652111" evidence="2">
    <location>
        <begin position="22"/>
        <end position="123"/>
    </location>
</feature>
<proteinExistence type="predicted"/>
<evidence type="ECO:0000313" key="3">
    <source>
        <dbReference type="EMBL" id="GIX72885.1"/>
    </source>
</evidence>
<evidence type="ECO:0000313" key="4">
    <source>
        <dbReference type="Proteomes" id="UP001054945"/>
    </source>
</evidence>
<dbReference type="Proteomes" id="UP001054945">
    <property type="component" value="Unassembled WGS sequence"/>
</dbReference>
<sequence>MTLMPLKCSIFFACLLNGVTASCEIKELQWEKVIYVKSQQRKVKIDDTMKIGDTLIGGACCLGRRNLFLRWDQKLRTPLSILNICIKIYFTNAQKKVQKKNLETSSQSSRKFPSLDRKKFRRI</sequence>
<keyword evidence="2" id="KW-0732">Signal</keyword>
<gene>
    <name evidence="3" type="ORF">CEXT_587331</name>
</gene>
<reference evidence="3 4" key="1">
    <citation type="submission" date="2021-06" db="EMBL/GenBank/DDBJ databases">
        <title>Caerostris extrusa draft genome.</title>
        <authorList>
            <person name="Kono N."/>
            <person name="Arakawa K."/>
        </authorList>
    </citation>
    <scope>NUCLEOTIDE SEQUENCE [LARGE SCALE GENOMIC DNA]</scope>
</reference>